<keyword evidence="8" id="KW-1185">Reference proteome</keyword>
<dbReference type="InterPro" id="IPR009025">
    <property type="entry name" value="RBP11-like_dimer"/>
</dbReference>
<dbReference type="CDD" id="cd06926">
    <property type="entry name" value="RNAP_II_RPB11"/>
    <property type="match status" value="1"/>
</dbReference>
<evidence type="ECO:0000256" key="3">
    <source>
        <dbReference type="ARBA" id="ARBA00023163"/>
    </source>
</evidence>
<organism evidence="7 8">
    <name type="scientific">Cryptosporidium muris (strain RN66)</name>
    <dbReference type="NCBI Taxonomy" id="441375"/>
    <lineage>
        <taxon>Eukaryota</taxon>
        <taxon>Sar</taxon>
        <taxon>Alveolata</taxon>
        <taxon>Apicomplexa</taxon>
        <taxon>Conoidasida</taxon>
        <taxon>Coccidia</taxon>
        <taxon>Eucoccidiorida</taxon>
        <taxon>Eimeriorina</taxon>
        <taxon>Cryptosporidiidae</taxon>
        <taxon>Cryptosporidium</taxon>
    </lineage>
</organism>
<dbReference type="Pfam" id="PF13656">
    <property type="entry name" value="RNA_pol_L_2"/>
    <property type="match status" value="1"/>
</dbReference>
<evidence type="ECO:0000256" key="4">
    <source>
        <dbReference type="ARBA" id="ARBA00023242"/>
    </source>
</evidence>
<protein>
    <submittedName>
        <fullName evidence="7">RNA polymerase II subunit RPB11, putative</fullName>
    </submittedName>
</protein>
<dbReference type="HAMAP" id="MF_00261">
    <property type="entry name" value="RNApol_arch_Rpo11"/>
    <property type="match status" value="1"/>
</dbReference>
<keyword evidence="2" id="KW-0240">DNA-directed RNA polymerase</keyword>
<sequence>MQKSEFYYFQYLFYGIIINEHIRVKWEVESRVPCCGSFMIMLEDHTLGNLLRTQLLRDPSVIFAAYKVPHPLEPMVQIRIQTRETTTPFVAMQNAIQMILAETQTVANTFKDAMRNHPTYR</sequence>
<dbReference type="PROSITE" id="PS01154">
    <property type="entry name" value="RNA_POL_L_13KD"/>
    <property type="match status" value="1"/>
</dbReference>
<name>B6AF09_CRYMR</name>
<dbReference type="PANTHER" id="PTHR13946">
    <property type="entry name" value="DNA-DIRECTED RNA POLYMERASE I,II,III"/>
    <property type="match status" value="1"/>
</dbReference>
<dbReference type="AlphaFoldDB" id="B6AF09"/>
<dbReference type="GeneID" id="6996208"/>
<dbReference type="InterPro" id="IPR036603">
    <property type="entry name" value="RBP11-like"/>
</dbReference>
<comment type="subcellular location">
    <subcellularLocation>
        <location evidence="1">Nucleus</location>
    </subcellularLocation>
</comment>
<feature type="domain" description="DNA-directed RNA polymerase RBP11-like dimerisation" evidence="6">
    <location>
        <begin position="37"/>
        <end position="108"/>
    </location>
</feature>
<dbReference type="GO" id="GO:0005665">
    <property type="term" value="C:RNA polymerase II, core complex"/>
    <property type="evidence" value="ECO:0007669"/>
    <property type="project" value="InterPro"/>
</dbReference>
<evidence type="ECO:0000256" key="2">
    <source>
        <dbReference type="ARBA" id="ARBA00022478"/>
    </source>
</evidence>
<dbReference type="STRING" id="441375.B6AF09"/>
<keyword evidence="4" id="KW-0539">Nucleus</keyword>
<dbReference type="GO" id="GO:0006366">
    <property type="term" value="P:transcription by RNA polymerase II"/>
    <property type="evidence" value="ECO:0007669"/>
    <property type="project" value="InterPro"/>
</dbReference>
<dbReference type="InterPro" id="IPR022905">
    <property type="entry name" value="Rpo11-like"/>
</dbReference>
<comment type="similarity">
    <text evidence="5">Belongs to the archaeal Rpo11/eukaryotic RPB11/RPC19 RNA polymerase subunit family.</text>
</comment>
<dbReference type="GO" id="GO:0003677">
    <property type="term" value="F:DNA binding"/>
    <property type="evidence" value="ECO:0007669"/>
    <property type="project" value="InterPro"/>
</dbReference>
<dbReference type="GO" id="GO:0003899">
    <property type="term" value="F:DNA-directed RNA polymerase activity"/>
    <property type="evidence" value="ECO:0007669"/>
    <property type="project" value="InterPro"/>
</dbReference>
<evidence type="ECO:0000313" key="7">
    <source>
        <dbReference type="EMBL" id="EEA06776.1"/>
    </source>
</evidence>
<evidence type="ECO:0000256" key="5">
    <source>
        <dbReference type="ARBA" id="ARBA00025751"/>
    </source>
</evidence>
<dbReference type="InterPro" id="IPR037685">
    <property type="entry name" value="RBP11"/>
</dbReference>
<dbReference type="EMBL" id="DS989730">
    <property type="protein sequence ID" value="EEA06776.1"/>
    <property type="molecule type" value="Genomic_DNA"/>
</dbReference>
<proteinExistence type="inferred from homology"/>
<accession>B6AF09</accession>
<evidence type="ECO:0000256" key="1">
    <source>
        <dbReference type="ARBA" id="ARBA00004123"/>
    </source>
</evidence>
<dbReference type="GO" id="GO:0046983">
    <property type="term" value="F:protein dimerization activity"/>
    <property type="evidence" value="ECO:0007669"/>
    <property type="project" value="InterPro"/>
</dbReference>
<dbReference type="SUPFAM" id="SSF55257">
    <property type="entry name" value="RBP11-like subunits of RNA polymerase"/>
    <property type="match status" value="1"/>
</dbReference>
<dbReference type="VEuPathDB" id="CryptoDB:CMU_014520"/>
<dbReference type="OMA" id="MNAPSRY"/>
<keyword evidence="3" id="KW-0804">Transcription</keyword>
<dbReference type="InterPro" id="IPR008193">
    <property type="entry name" value="RNA_pol_Rpb11_13-16kDa_CS"/>
</dbReference>
<dbReference type="OrthoDB" id="10248581at2759"/>
<dbReference type="Proteomes" id="UP000001460">
    <property type="component" value="Unassembled WGS sequence"/>
</dbReference>
<gene>
    <name evidence="7" type="ORF">CMU_014520</name>
</gene>
<evidence type="ECO:0000313" key="8">
    <source>
        <dbReference type="Proteomes" id="UP000001460"/>
    </source>
</evidence>
<dbReference type="eggNOG" id="KOG4392">
    <property type="taxonomic scope" value="Eukaryota"/>
</dbReference>
<dbReference type="Gene3D" id="3.30.1360.10">
    <property type="entry name" value="RNA polymerase, RBP11-like subunit"/>
    <property type="match status" value="1"/>
</dbReference>
<reference evidence="7" key="1">
    <citation type="submission" date="2008-06" db="EMBL/GenBank/DDBJ databases">
        <authorList>
            <person name="Lorenzi H."/>
            <person name="Inman J."/>
            <person name="Miller J."/>
            <person name="Schobel S."/>
            <person name="Amedeo P."/>
            <person name="Caler E.V."/>
            <person name="da Silva J."/>
        </authorList>
    </citation>
    <scope>NUCLEOTIDE SEQUENCE [LARGE SCALE GENOMIC DNA]</scope>
    <source>
        <strain evidence="7">RN66</strain>
    </source>
</reference>
<evidence type="ECO:0000259" key="6">
    <source>
        <dbReference type="Pfam" id="PF13656"/>
    </source>
</evidence>
<dbReference type="PANTHER" id="PTHR13946:SF16">
    <property type="entry name" value="DNA-DIRECTED RNA POLYMERASE II SUBUNIT RPB11"/>
    <property type="match status" value="1"/>
</dbReference>
<dbReference type="RefSeq" id="XP_002141125.1">
    <property type="nucleotide sequence ID" value="XM_002141089.1"/>
</dbReference>